<dbReference type="Proteomes" id="UP001500540">
    <property type="component" value="Unassembled WGS sequence"/>
</dbReference>
<organism evidence="2 3">
    <name type="scientific">Microbacterium kribbense</name>
    <dbReference type="NCBI Taxonomy" id="433645"/>
    <lineage>
        <taxon>Bacteria</taxon>
        <taxon>Bacillati</taxon>
        <taxon>Actinomycetota</taxon>
        <taxon>Actinomycetes</taxon>
        <taxon>Micrococcales</taxon>
        <taxon>Microbacteriaceae</taxon>
        <taxon>Microbacterium</taxon>
    </lineage>
</organism>
<evidence type="ECO:0000256" key="1">
    <source>
        <dbReference type="SAM" id="MobiDB-lite"/>
    </source>
</evidence>
<protein>
    <submittedName>
        <fullName evidence="2">Uncharacterized protein</fullName>
    </submittedName>
</protein>
<feature type="compositionally biased region" description="Polar residues" evidence="1">
    <location>
        <begin position="47"/>
        <end position="64"/>
    </location>
</feature>
<evidence type="ECO:0000313" key="2">
    <source>
        <dbReference type="EMBL" id="GAA3769977.1"/>
    </source>
</evidence>
<proteinExistence type="predicted"/>
<dbReference type="EMBL" id="BAABAF010000008">
    <property type="protein sequence ID" value="GAA3769977.1"/>
    <property type="molecule type" value="Genomic_DNA"/>
</dbReference>
<gene>
    <name evidence="2" type="ORF">GCM10022240_22860</name>
</gene>
<evidence type="ECO:0000313" key="3">
    <source>
        <dbReference type="Proteomes" id="UP001500540"/>
    </source>
</evidence>
<reference evidence="3" key="1">
    <citation type="journal article" date="2019" name="Int. J. Syst. Evol. Microbiol.">
        <title>The Global Catalogue of Microorganisms (GCM) 10K type strain sequencing project: providing services to taxonomists for standard genome sequencing and annotation.</title>
        <authorList>
            <consortium name="The Broad Institute Genomics Platform"/>
            <consortium name="The Broad Institute Genome Sequencing Center for Infectious Disease"/>
            <person name="Wu L."/>
            <person name="Ma J."/>
        </authorList>
    </citation>
    <scope>NUCLEOTIDE SEQUENCE [LARGE SCALE GENOMIC DNA]</scope>
    <source>
        <strain evidence="3">JCM 16950</strain>
    </source>
</reference>
<name>A0ABP7GNS8_9MICO</name>
<feature type="region of interest" description="Disordered" evidence="1">
    <location>
        <begin position="1"/>
        <end position="110"/>
    </location>
</feature>
<keyword evidence="3" id="KW-1185">Reference proteome</keyword>
<comment type="caution">
    <text evidence="2">The sequence shown here is derived from an EMBL/GenBank/DDBJ whole genome shotgun (WGS) entry which is preliminary data.</text>
</comment>
<sequence length="110" mass="11418">MARRARGGEAFGIPLAAISRPAQSQAGPAQTGADPGRPVPERLCPVQNAQTVGMASSPRSSRNLDGSRVPATVTGSPRQARDPHAAAAWQASGIHISSRKTASKMRKPRA</sequence>
<accession>A0ABP7GNS8</accession>
<feature type="compositionally biased region" description="Basic residues" evidence="1">
    <location>
        <begin position="97"/>
        <end position="110"/>
    </location>
</feature>